<feature type="active site" description="For GATase activity" evidence="13">
    <location>
        <position position="235"/>
    </location>
</feature>
<dbReference type="eggNOG" id="KOG0623">
    <property type="taxonomic scope" value="Eukaryota"/>
</dbReference>
<reference evidence="19 20" key="3">
    <citation type="journal article" date="2013" name="Genome Biol.">
        <title>Assembly of a phased diploid Candida albicans genome facilitates allele-specific measurements and provides a simple model for repeat and indel structure.</title>
        <authorList>
            <person name="Muzzey D."/>
            <person name="Schwartz K."/>
            <person name="Weissman J.S."/>
            <person name="Sherlock G."/>
        </authorList>
    </citation>
    <scope>NUCLEOTIDE SEQUENCE [LARGE SCALE GENOMIC DNA]</scope>
    <source>
        <strain evidence="20">SC5314 / ATCC MYA-2876</strain>
    </source>
</reference>
<evidence type="ECO:0000256" key="13">
    <source>
        <dbReference type="PIRSR" id="PIRSR036936-1"/>
    </source>
</evidence>
<feature type="region of interest" description="PRFAR binding" evidence="14">
    <location>
        <begin position="544"/>
        <end position="545"/>
    </location>
</feature>
<sequence length="627" mass="69605">MTKTIHIIDVESGNLQSLSNAIKRIDSNYIIKFIHNEQDFIDNDSQIEKLIFPGVGNFGHFVKQLNERKLINHLKSYIKQDRPLMGICVGLQSIFHESEESPNIKGLGLLLDNDDNDDDDEKKLKLYKFDNDDEKFKIRGIKKSVPHIGWNNIHDIIINGKQTTTKSLYGLNKIDKYYFVHSYAAIIKNNNDEIIENKFIKDLSSKGWDLAISQYGSEKFISAISKNNLFATQFHPEKSGIVGLKIIKNFLNGEKNPTPTPTPTPTPNNLAQGVDSSSTLDVETTLTGLTRRIIACLDVRTNDDGDLVVTKGDQYNVREQLSSSSTNESAEEDSSQVRNLGKPVELATKYYNQGADEITFLNITSFRNSPLKDLPMLQVLKKAAETIFVPLTVGGGIKDLYDPETGKTVPAVDVAHLYFQSGADKISIGSDAVTIAENYYANNGEITGLSSIETISSKFGNQAVVISVDPKRKYIKDPTTETTTMQTIKITDPSQYGPNGEQYCYYQVTSQGGRKIHELGALELCLACEKLGAGEILLNSIDHDGSNKGFNLQLLQQIKSQVSIPVIASSGAGNPQHFQQVFEMDCGIDAALGAGLFHRGEYTVNQVKKYLQQEAKMDVRLDEDLEL</sequence>
<organism evidence="19 20">
    <name type="scientific">Candida albicans (strain SC5314 / ATCC MYA-2876)</name>
    <name type="common">Yeast</name>
    <dbReference type="NCBI Taxonomy" id="237561"/>
    <lineage>
        <taxon>Eukaryota</taxon>
        <taxon>Fungi</taxon>
        <taxon>Dikarya</taxon>
        <taxon>Ascomycota</taxon>
        <taxon>Saccharomycotina</taxon>
        <taxon>Pichiomycetes</taxon>
        <taxon>Debaryomycetaceae</taxon>
        <taxon>Candida/Lodderomyces clade</taxon>
        <taxon>Candida</taxon>
    </lineage>
</organism>
<dbReference type="NCBIfam" id="TIGR01855">
    <property type="entry name" value="IMP_synth_hisH"/>
    <property type="match status" value="1"/>
</dbReference>
<keyword evidence="5 12" id="KW-0368">Histidine biosynthesis</keyword>
<feature type="domain" description="Glutamine amidotransferase" evidence="17">
    <location>
        <begin position="7"/>
        <end position="251"/>
    </location>
</feature>
<feature type="active site" description="For GATase activity" evidence="13">
    <location>
        <position position="88"/>
    </location>
</feature>
<dbReference type="OMA" id="GNYGHFV"/>
<dbReference type="AlphaFoldDB" id="A0A1D8PRE9"/>
<dbReference type="OrthoDB" id="10254903at2759"/>
<comment type="similarity">
    <text evidence="11 12">In the C-terminal section; belongs to the HisA/HisF family.</text>
</comment>
<comment type="function">
    <text evidence="10 12">IGPS catalyzes the conversion of PRFAR and glutamine to IGP, AICAR and glutamate. The glutaminase domain produces the ammonia necessary for the cyclase domain to produce IGP and AICAR from PRFAR. The ammonia is channeled to the active site of the cyclase domain.</text>
</comment>
<dbReference type="InterPro" id="IPR004651">
    <property type="entry name" value="HisF"/>
</dbReference>
<dbReference type="EMBL" id="CP017629">
    <property type="protein sequence ID" value="AOW30714.1"/>
    <property type="molecule type" value="Genomic_DNA"/>
</dbReference>
<evidence type="ECO:0000256" key="12">
    <source>
        <dbReference type="PIRNR" id="PIRNR036936"/>
    </source>
</evidence>
<feature type="binding site" description="covalent" evidence="14">
    <location>
        <position position="88"/>
    </location>
    <ligand>
        <name>L-glutamine</name>
        <dbReference type="ChEBI" id="CHEBI:58359"/>
    </ligand>
</feature>
<dbReference type="InterPro" id="IPR014640">
    <property type="entry name" value="IGPS_HisHF"/>
</dbReference>
<keyword evidence="4 12" id="KW-0315">Glutamine amidotransferase</keyword>
<dbReference type="Pfam" id="PF00117">
    <property type="entry name" value="GATase"/>
    <property type="match status" value="1"/>
</dbReference>
<dbReference type="PANTHER" id="PTHR21235">
    <property type="entry name" value="IMIDAZOLE GLYCEROL PHOSPHATE SYNTHASE SUBUNIT HISF/H IGP SYNTHASE SUBUNIT HISF/H"/>
    <property type="match status" value="1"/>
</dbReference>
<comment type="catalytic activity">
    <reaction evidence="9 12">
        <text>L-glutamine + H2O = L-glutamate + NH4(+)</text>
        <dbReference type="Rhea" id="RHEA:15889"/>
        <dbReference type="ChEBI" id="CHEBI:15377"/>
        <dbReference type="ChEBI" id="CHEBI:28938"/>
        <dbReference type="ChEBI" id="CHEBI:29985"/>
        <dbReference type="ChEBI" id="CHEBI:58359"/>
        <dbReference type="EC" id="3.5.1.2"/>
    </reaction>
</comment>
<dbReference type="PROSITE" id="PS51273">
    <property type="entry name" value="GATASE_TYPE_1"/>
    <property type="match status" value="1"/>
</dbReference>
<feature type="active site" evidence="13">
    <location>
        <position position="298"/>
    </location>
</feature>
<dbReference type="GO" id="GO:0004359">
    <property type="term" value="F:glutaminase activity"/>
    <property type="evidence" value="ECO:0007669"/>
    <property type="project" value="UniProtKB-EC"/>
</dbReference>
<dbReference type="GO" id="GO:0000107">
    <property type="term" value="F:imidazoleglycerol-phosphate synthase activity"/>
    <property type="evidence" value="ECO:0000318"/>
    <property type="project" value="GO_Central"/>
</dbReference>
<evidence type="ECO:0000256" key="15">
    <source>
        <dbReference type="RuleBase" id="RU003657"/>
    </source>
</evidence>
<keyword evidence="2 12" id="KW-0028">Amino-acid biosynthesis</keyword>
<feature type="active site" evidence="13">
    <location>
        <position position="469"/>
    </location>
</feature>
<dbReference type="Gene3D" id="3.20.20.70">
    <property type="entry name" value="Aldolase class I"/>
    <property type="match status" value="1"/>
</dbReference>
<evidence type="ECO:0000256" key="1">
    <source>
        <dbReference type="ARBA" id="ARBA00005091"/>
    </source>
</evidence>
<evidence type="ECO:0000256" key="3">
    <source>
        <dbReference type="ARBA" id="ARBA00022801"/>
    </source>
</evidence>
<feature type="region of interest" description="Disordered" evidence="16">
    <location>
        <begin position="253"/>
        <end position="277"/>
    </location>
</feature>
<feature type="region of interest" description="PRFAR binding" evidence="14">
    <location>
        <begin position="594"/>
        <end position="595"/>
    </location>
</feature>
<comment type="catalytic activity">
    <reaction evidence="8 12">
        <text>5-[(5-phospho-1-deoxy-D-ribulos-1-ylimino)methylamino]-1-(5-phospho-beta-D-ribosyl)imidazole-4-carboxamide + L-glutamine = D-erythro-1-(imidazol-4-yl)glycerol 3-phosphate + 5-amino-1-(5-phospho-beta-D-ribosyl)imidazole-4-carboxamide + L-glutamate + H(+)</text>
        <dbReference type="Rhea" id="RHEA:24793"/>
        <dbReference type="ChEBI" id="CHEBI:15378"/>
        <dbReference type="ChEBI" id="CHEBI:29985"/>
        <dbReference type="ChEBI" id="CHEBI:58278"/>
        <dbReference type="ChEBI" id="CHEBI:58359"/>
        <dbReference type="ChEBI" id="CHEBI:58475"/>
        <dbReference type="ChEBI" id="CHEBI:58525"/>
        <dbReference type="EC" id="4.3.2.10"/>
    </reaction>
</comment>
<evidence type="ECO:0000256" key="10">
    <source>
        <dbReference type="ARBA" id="ARBA00055946"/>
    </source>
</evidence>
<dbReference type="InParanoid" id="A0A1D8PRE9"/>
<dbReference type="InterPro" id="IPR011060">
    <property type="entry name" value="RibuloseP-bd_barrel"/>
</dbReference>
<evidence type="ECO:0000313" key="19">
    <source>
        <dbReference type="EMBL" id="AOW30714.1"/>
    </source>
</evidence>
<dbReference type="Proteomes" id="UP000000559">
    <property type="component" value="Chromosome 7"/>
</dbReference>
<dbReference type="PIRSF" id="PIRSF036936">
    <property type="entry name" value="IGPS_HisHF"/>
    <property type="match status" value="1"/>
</dbReference>
<evidence type="ECO:0000256" key="2">
    <source>
        <dbReference type="ARBA" id="ARBA00022605"/>
    </source>
</evidence>
<reference evidence="19 20" key="2">
    <citation type="journal article" date="2007" name="Genome Biol.">
        <title>Assembly of the Candida albicans genome into sixteen supercontigs aligned on the eight chromosomes.</title>
        <authorList>
            <person name="van het Hoog M."/>
            <person name="Rast T.J."/>
            <person name="Martchenko M."/>
            <person name="Grindle S."/>
            <person name="Dignard D."/>
            <person name="Hogues H."/>
            <person name="Cuomo C."/>
            <person name="Berriman M."/>
            <person name="Scherer S."/>
            <person name="Magee B.B."/>
            <person name="Whiteway M."/>
            <person name="Chibana H."/>
            <person name="Nantel A."/>
            <person name="Magee P.T."/>
        </authorList>
    </citation>
    <scope>GENOME REANNOTATION</scope>
    <source>
        <strain evidence="20">SC5314 / ATCC MYA-2876</strain>
    </source>
</reference>
<evidence type="ECO:0000313" key="18">
    <source>
        <dbReference type="CGD" id="CAL0000179206"/>
    </source>
</evidence>
<dbReference type="SMR" id="A0A1D8PRE9"/>
<dbReference type="UniPathway" id="UPA00031">
    <property type="reaction ID" value="UER00010"/>
</dbReference>
<evidence type="ECO:0000256" key="8">
    <source>
        <dbReference type="ARBA" id="ARBA00047838"/>
    </source>
</evidence>
<feature type="region of interest" description="PRFAR binding" evidence="14">
    <location>
        <begin position="570"/>
        <end position="571"/>
    </location>
</feature>
<dbReference type="FunFam" id="3.20.20.70:FF:000094">
    <property type="entry name" value="Imidazole glycerol phosphate synthase hisHF"/>
    <property type="match status" value="1"/>
</dbReference>
<dbReference type="Pfam" id="PF00977">
    <property type="entry name" value="His_biosynth"/>
    <property type="match status" value="1"/>
</dbReference>
<dbReference type="FunCoup" id="A0A1D8PRE9">
    <property type="interactions" value="300"/>
</dbReference>
<proteinExistence type="inferred from homology"/>
<feature type="region of interest" description="PRFAR binding" evidence="14">
    <location>
        <begin position="467"/>
        <end position="469"/>
    </location>
</feature>
<protein>
    <recommendedName>
        <fullName evidence="12">Imidazole glycerol phosphate synthase hisHF</fullName>
    </recommendedName>
    <domain>
        <recommendedName>
            <fullName evidence="12">Glutaminase</fullName>
            <ecNumber evidence="12">3.5.1.2</ecNumber>
        </recommendedName>
    </domain>
    <domain>
        <recommendedName>
            <fullName evidence="12">Cyclase</fullName>
        </recommendedName>
    </domain>
</protein>
<gene>
    <name evidence="18 19" type="primary">HIS7</name>
    <name evidence="19" type="ordered locus">CAALFM_C703720CA</name>
    <name evidence="18" type="ordered locus">orf19.5505</name>
</gene>
<comment type="pathway">
    <text evidence="1 12">Amino-acid biosynthesis; L-histidine biosynthesis; L-histidine from 5-phospho-alpha-D-ribose 1-diphosphate: step 5/9.</text>
</comment>
<dbReference type="SUPFAM" id="SSF51366">
    <property type="entry name" value="Ribulose-phoshate binding barrel"/>
    <property type="match status" value="1"/>
</dbReference>
<evidence type="ECO:0000256" key="5">
    <source>
        <dbReference type="ARBA" id="ARBA00023102"/>
    </source>
</evidence>
<dbReference type="RefSeq" id="XP_710533.1">
    <property type="nucleotide sequence ID" value="XM_705441.1"/>
</dbReference>
<dbReference type="CGD" id="CAL0000179206">
    <property type="gene designation" value="HIS7"/>
</dbReference>
<dbReference type="InterPro" id="IPR017926">
    <property type="entry name" value="GATASE"/>
</dbReference>
<evidence type="ECO:0000256" key="9">
    <source>
        <dbReference type="ARBA" id="ARBA00049534"/>
    </source>
</evidence>
<dbReference type="InterPro" id="IPR050064">
    <property type="entry name" value="IGPS_HisA/HisF"/>
</dbReference>
<dbReference type="InterPro" id="IPR013785">
    <property type="entry name" value="Aldolase_TIM"/>
</dbReference>
<dbReference type="InterPro" id="IPR010139">
    <property type="entry name" value="Imidazole-glycPsynth_HisH"/>
</dbReference>
<keyword evidence="20" id="KW-1185">Reference proteome</keyword>
<dbReference type="InterPro" id="IPR006062">
    <property type="entry name" value="His_biosynth"/>
</dbReference>
<evidence type="ECO:0000256" key="7">
    <source>
        <dbReference type="ARBA" id="ARBA00023268"/>
    </source>
</evidence>
<reference evidence="19 20" key="1">
    <citation type="journal article" date="2004" name="Proc. Natl. Acad. Sci. U.S.A.">
        <title>The diploid genome sequence of Candida albicans.</title>
        <authorList>
            <person name="Jones T."/>
            <person name="Federspiel N.A."/>
            <person name="Chibana H."/>
            <person name="Dungan J."/>
            <person name="Kalman S."/>
            <person name="Magee B.B."/>
            <person name="Newport G."/>
            <person name="Thorstenson Y.R."/>
            <person name="Agabian N."/>
            <person name="Magee P.T."/>
            <person name="Davis R.W."/>
            <person name="Scherer S."/>
        </authorList>
    </citation>
    <scope>NUCLEOTIDE SEQUENCE [LARGE SCALE GENOMIC DNA]</scope>
    <source>
        <strain evidence="20">SC5314 / ATCC MYA-2876</strain>
    </source>
</reference>
<evidence type="ECO:0000256" key="11">
    <source>
        <dbReference type="ARBA" id="ARBA00061106"/>
    </source>
</evidence>
<evidence type="ECO:0000259" key="17">
    <source>
        <dbReference type="Pfam" id="PF00117"/>
    </source>
</evidence>
<dbReference type="PANTHER" id="PTHR21235:SF2">
    <property type="entry name" value="IMIDAZOLE GLYCEROL PHOSPHATE SYNTHASE HISHF"/>
    <property type="match status" value="1"/>
</dbReference>
<keyword evidence="3 12" id="KW-0378">Hydrolase</keyword>
<evidence type="ECO:0000256" key="14">
    <source>
        <dbReference type="PIRSR" id="PIRSR036936-2"/>
    </source>
</evidence>
<dbReference type="STRING" id="237561.A0A1D8PRE9"/>
<evidence type="ECO:0000256" key="6">
    <source>
        <dbReference type="ARBA" id="ARBA00023239"/>
    </source>
</evidence>
<dbReference type="GO" id="GO:0016829">
    <property type="term" value="F:lyase activity"/>
    <property type="evidence" value="ECO:0007669"/>
    <property type="project" value="UniProtKB-KW"/>
</dbReference>
<dbReference type="KEGG" id="cal:CAALFM_C703720CA"/>
<dbReference type="CDD" id="cd04731">
    <property type="entry name" value="HisF"/>
    <property type="match status" value="1"/>
</dbReference>
<evidence type="ECO:0000256" key="16">
    <source>
        <dbReference type="SAM" id="MobiDB-lite"/>
    </source>
</evidence>
<dbReference type="VEuPathDB" id="FungiDB:C7_03720C_A"/>
<name>A0A1D8PRE9_CANAL</name>
<dbReference type="GeneID" id="3647868"/>
<evidence type="ECO:0000256" key="4">
    <source>
        <dbReference type="ARBA" id="ARBA00022962"/>
    </source>
</evidence>
<evidence type="ECO:0000313" key="20">
    <source>
        <dbReference type="Proteomes" id="UP000000559"/>
    </source>
</evidence>
<feature type="binding site" evidence="14">
    <location>
        <position position="539"/>
    </location>
    <ligand>
        <name>substrate</name>
    </ligand>
</feature>
<dbReference type="EC" id="3.5.1.2" evidence="12"/>
<feature type="region of interest" description="PRFAR binding" evidence="14">
    <location>
        <begin position="429"/>
        <end position="430"/>
    </location>
</feature>
<dbReference type="Gene3D" id="3.40.50.880">
    <property type="match status" value="1"/>
</dbReference>
<feature type="compositionally biased region" description="Polar residues" evidence="16">
    <location>
        <begin position="319"/>
        <end position="328"/>
    </location>
</feature>
<feature type="binding site" evidence="14">
    <location>
        <position position="396"/>
    </location>
    <ligand>
        <name>substrate</name>
    </ligand>
</feature>
<keyword evidence="6 12" id="KW-0456">Lyase</keyword>
<dbReference type="InterPro" id="IPR029062">
    <property type="entry name" value="Class_I_gatase-like"/>
</dbReference>
<dbReference type="SUPFAM" id="SSF52317">
    <property type="entry name" value="Class I glutamine amidotransferase-like"/>
    <property type="match status" value="1"/>
</dbReference>
<feature type="region of interest" description="Disordered" evidence="16">
    <location>
        <begin position="319"/>
        <end position="339"/>
    </location>
</feature>
<keyword evidence="7 12" id="KW-0511">Multifunctional enzyme</keyword>
<accession>A0A1D8PRE9</accession>
<feature type="active site" description="For GATase activity" evidence="13">
    <location>
        <position position="237"/>
    </location>
</feature>
<comment type="similarity">
    <text evidence="15">Belongs to the HisA/HisF family.</text>
</comment>
<dbReference type="GO" id="GO:0000105">
    <property type="term" value="P:L-histidine biosynthetic process"/>
    <property type="evidence" value="ECO:0007669"/>
    <property type="project" value="UniProtKB-UniRule"/>
</dbReference>